<dbReference type="Proteomes" id="UP000593566">
    <property type="component" value="Unassembled WGS sequence"/>
</dbReference>
<evidence type="ECO:0000313" key="2">
    <source>
        <dbReference type="Proteomes" id="UP000593566"/>
    </source>
</evidence>
<proteinExistence type="predicted"/>
<organism evidence="1 2">
    <name type="scientific">Letharia lupina</name>
    <dbReference type="NCBI Taxonomy" id="560253"/>
    <lineage>
        <taxon>Eukaryota</taxon>
        <taxon>Fungi</taxon>
        <taxon>Dikarya</taxon>
        <taxon>Ascomycota</taxon>
        <taxon>Pezizomycotina</taxon>
        <taxon>Lecanoromycetes</taxon>
        <taxon>OSLEUM clade</taxon>
        <taxon>Lecanoromycetidae</taxon>
        <taxon>Lecanorales</taxon>
        <taxon>Lecanorineae</taxon>
        <taxon>Parmeliaceae</taxon>
        <taxon>Letharia</taxon>
    </lineage>
</organism>
<gene>
    <name evidence="1" type="ORF">HO133_005997</name>
</gene>
<evidence type="ECO:0000313" key="1">
    <source>
        <dbReference type="EMBL" id="KAF6218646.1"/>
    </source>
</evidence>
<keyword evidence="2" id="KW-1185">Reference proteome</keyword>
<dbReference type="EMBL" id="JACCJB010000022">
    <property type="protein sequence ID" value="KAF6218646.1"/>
    <property type="molecule type" value="Genomic_DNA"/>
</dbReference>
<comment type="caution">
    <text evidence="1">The sequence shown here is derived from an EMBL/GenBank/DDBJ whole genome shotgun (WGS) entry which is preliminary data.</text>
</comment>
<dbReference type="GeneID" id="59334402"/>
<dbReference type="RefSeq" id="XP_037148081.1">
    <property type="nucleotide sequence ID" value="XM_037296900.1"/>
</dbReference>
<accession>A0A8H6F893</accession>
<reference evidence="1 2" key="1">
    <citation type="journal article" date="2020" name="Genomics">
        <title>Complete, high-quality genomes from long-read metagenomic sequencing of two wolf lichen thalli reveals enigmatic genome architecture.</title>
        <authorList>
            <person name="McKenzie S.K."/>
            <person name="Walston R.F."/>
            <person name="Allen J.L."/>
        </authorList>
    </citation>
    <scope>NUCLEOTIDE SEQUENCE [LARGE SCALE GENOMIC DNA]</scope>
    <source>
        <strain evidence="1">WasteWater1</strain>
    </source>
</reference>
<dbReference type="AlphaFoldDB" id="A0A8H6F893"/>
<protein>
    <submittedName>
        <fullName evidence="1">Uncharacterized protein</fullName>
    </submittedName>
</protein>
<name>A0A8H6F893_9LECA</name>
<sequence>MASVSSSRDLWDPYRVLDVDPSSPYSTCVGFAVSTGSRCKWRFNTEQFDTFQRATAVERLKSMSEMHPSQVTLAALYSLARNTLCRDFHQWQADAKSAEWKAKIEDYLLHEHNRGLAVVRPVTQPQYRLDDATQLQYGTAQDRHASEQEMKQLVGQMDVVKQDLAKRDRTIEQLGEQMDAVKYDLAKRDRHVEYLAKQVNVVNQELAEREDKVPSLEQPQKVKRGFWRALGRKFSRIIRK</sequence>